<feature type="domain" description="SLH" evidence="3">
    <location>
        <begin position="25"/>
        <end position="88"/>
    </location>
</feature>
<keyword evidence="1 2" id="KW-0732">Signal</keyword>
<dbReference type="EMBL" id="FNDU01000006">
    <property type="protein sequence ID" value="SDI29451.1"/>
    <property type="molecule type" value="Genomic_DNA"/>
</dbReference>
<feature type="chain" id="PRO_5011718603" evidence="2">
    <location>
        <begin position="25"/>
        <end position="502"/>
    </location>
</feature>
<dbReference type="Proteomes" id="UP000199017">
    <property type="component" value="Unassembled WGS sequence"/>
</dbReference>
<dbReference type="OrthoDB" id="1267107at2"/>
<feature type="domain" description="SLH" evidence="3">
    <location>
        <begin position="146"/>
        <end position="209"/>
    </location>
</feature>
<dbReference type="PANTHER" id="PTHR43308">
    <property type="entry name" value="OUTER MEMBRANE PROTEIN ALPHA-RELATED"/>
    <property type="match status" value="1"/>
</dbReference>
<sequence>MIQIRKWAISAFIAAILAPAAANADSHPFTDVNSQFWAEEEIEFLVDEKVVTGYGDGTFRPNDPVKRSQAASMLVEALELETEDRPKPDFIDIQEDFHAFDVAAAMQDEGIIRGKDGYFLPNEAMTRGQMAAVLNRSFPISAGPEAVKTFKDIEESHTFYSDIQAIAEARITTGYEDNAFGSNDILTRAQFSVFLARALAPEQFIDEVEHDTYANSRFDFEVTHPADWPAGEEAANGDGKLLYESEENQIRAYATHYMKDQAPDISEYRSIILDNGNGYYKETENNNKVEFDMFRLKNDIEYHVSGEVSLSFFEENEQDIKETILSFEVMDDVVNEEAEAKAAADDVIGALKNKNSERFASFVHPDKGVRFSPYAYVDPENDQHFSAEETEGLFEEDTEYLWGHYDGSGHPIEQDFSSYYEEFIYDRNFANAEETSVNERIGQGNTIDNSQDVYPEAFVVEYYFSGDEEEYAGMDWKSLRIAVDKHKGEWYVVGVIHDEWTI</sequence>
<dbReference type="Pfam" id="PF00395">
    <property type="entry name" value="SLH"/>
    <property type="match status" value="3"/>
</dbReference>
<keyword evidence="5" id="KW-1185">Reference proteome</keyword>
<dbReference type="InterPro" id="IPR051465">
    <property type="entry name" value="Cell_Envelope_Struct_Comp"/>
</dbReference>
<evidence type="ECO:0000313" key="5">
    <source>
        <dbReference type="Proteomes" id="UP000199017"/>
    </source>
</evidence>
<evidence type="ECO:0000256" key="2">
    <source>
        <dbReference type="SAM" id="SignalP"/>
    </source>
</evidence>
<accession>A0A1G8JEI0</accession>
<dbReference type="AlphaFoldDB" id="A0A1G8JEI0"/>
<dbReference type="STRING" id="930129.SAMN05216352_106162"/>
<protein>
    <submittedName>
        <fullName evidence="4">S-layer homology domain-containing protein</fullName>
    </submittedName>
</protein>
<dbReference type="PROSITE" id="PS51272">
    <property type="entry name" value="SLH"/>
    <property type="match status" value="2"/>
</dbReference>
<organism evidence="4 5">
    <name type="scientific">Alteribacillus bidgolensis</name>
    <dbReference type="NCBI Taxonomy" id="930129"/>
    <lineage>
        <taxon>Bacteria</taxon>
        <taxon>Bacillati</taxon>
        <taxon>Bacillota</taxon>
        <taxon>Bacilli</taxon>
        <taxon>Bacillales</taxon>
        <taxon>Bacillaceae</taxon>
        <taxon>Alteribacillus</taxon>
    </lineage>
</organism>
<evidence type="ECO:0000313" key="4">
    <source>
        <dbReference type="EMBL" id="SDI29451.1"/>
    </source>
</evidence>
<proteinExistence type="predicted"/>
<reference evidence="4 5" key="1">
    <citation type="submission" date="2016-10" db="EMBL/GenBank/DDBJ databases">
        <authorList>
            <person name="de Groot N.N."/>
        </authorList>
    </citation>
    <scope>NUCLEOTIDE SEQUENCE [LARGE SCALE GENOMIC DNA]</scope>
    <source>
        <strain evidence="5">P4B,CCM 7963,CECT 7998,DSM 25260,IBRC-M 10614,KCTC 13821</strain>
    </source>
</reference>
<evidence type="ECO:0000256" key="1">
    <source>
        <dbReference type="ARBA" id="ARBA00022729"/>
    </source>
</evidence>
<name>A0A1G8JEI0_9BACI</name>
<dbReference type="InterPro" id="IPR001119">
    <property type="entry name" value="SLH_dom"/>
</dbReference>
<evidence type="ECO:0000259" key="3">
    <source>
        <dbReference type="PROSITE" id="PS51272"/>
    </source>
</evidence>
<dbReference type="RefSeq" id="WP_091585116.1">
    <property type="nucleotide sequence ID" value="NZ_FNDU01000006.1"/>
</dbReference>
<feature type="signal peptide" evidence="2">
    <location>
        <begin position="1"/>
        <end position="24"/>
    </location>
</feature>
<gene>
    <name evidence="4" type="ORF">SAMN05216352_106162</name>
</gene>